<proteinExistence type="predicted"/>
<comment type="caution">
    <text evidence="2">The sequence shown here is derived from an EMBL/GenBank/DDBJ whole genome shotgun (WGS) entry which is preliminary data.</text>
</comment>
<dbReference type="Pfam" id="PF25597">
    <property type="entry name" value="SH3_retrovirus"/>
    <property type="match status" value="1"/>
</dbReference>
<name>A0A699QEN8_TANCI</name>
<dbReference type="AlphaFoldDB" id="A0A699QEN8"/>
<reference evidence="2" key="1">
    <citation type="journal article" date="2019" name="Sci. Rep.">
        <title>Draft genome of Tanacetum cinerariifolium, the natural source of mosquito coil.</title>
        <authorList>
            <person name="Yamashiro T."/>
            <person name="Shiraishi A."/>
            <person name="Satake H."/>
            <person name="Nakayama K."/>
        </authorList>
    </citation>
    <scope>NUCLEOTIDE SEQUENCE</scope>
</reference>
<dbReference type="InterPro" id="IPR057670">
    <property type="entry name" value="SH3_retrovirus"/>
</dbReference>
<dbReference type="EMBL" id="BKCJ011008066">
    <property type="protein sequence ID" value="GFC65763.1"/>
    <property type="molecule type" value="Genomic_DNA"/>
</dbReference>
<organism evidence="2">
    <name type="scientific">Tanacetum cinerariifolium</name>
    <name type="common">Dalmatian daisy</name>
    <name type="synonym">Chrysanthemum cinerariifolium</name>
    <dbReference type="NCBI Taxonomy" id="118510"/>
    <lineage>
        <taxon>Eukaryota</taxon>
        <taxon>Viridiplantae</taxon>
        <taxon>Streptophyta</taxon>
        <taxon>Embryophyta</taxon>
        <taxon>Tracheophyta</taxon>
        <taxon>Spermatophyta</taxon>
        <taxon>Magnoliopsida</taxon>
        <taxon>eudicotyledons</taxon>
        <taxon>Gunneridae</taxon>
        <taxon>Pentapetalae</taxon>
        <taxon>asterids</taxon>
        <taxon>campanulids</taxon>
        <taxon>Asterales</taxon>
        <taxon>Asteraceae</taxon>
        <taxon>Asteroideae</taxon>
        <taxon>Anthemideae</taxon>
        <taxon>Anthemidinae</taxon>
        <taxon>Tanacetum</taxon>
    </lineage>
</organism>
<protein>
    <submittedName>
        <fullName evidence="2">Zinc finger, CCHC-type</fullName>
    </submittedName>
</protein>
<sequence>GIEYIFVGYAKHFKAFRFYVIKPNNSVSIKSIIESRDVIFDENRFSFVPRSRIPNETEDIGGLVVSEEVTEDVIHQPKLELRKSKMNRTSKNFGPEFQLYLIKGTRDKVSDQQSYCFNVYDDPKTFDEAMKS</sequence>
<gene>
    <name evidence="2" type="ORF">Tci_837733</name>
</gene>
<evidence type="ECO:0000259" key="1">
    <source>
        <dbReference type="Pfam" id="PF25597"/>
    </source>
</evidence>
<feature type="non-terminal residue" evidence="2">
    <location>
        <position position="1"/>
    </location>
</feature>
<accession>A0A699QEN8</accession>
<evidence type="ECO:0000313" key="2">
    <source>
        <dbReference type="EMBL" id="GFC65763.1"/>
    </source>
</evidence>
<feature type="domain" description="Retroviral polymerase SH3-like" evidence="1">
    <location>
        <begin position="2"/>
        <end position="48"/>
    </location>
</feature>